<evidence type="ECO:0000313" key="3">
    <source>
        <dbReference type="EMBL" id="MDQ0379302.1"/>
    </source>
</evidence>
<accession>A0ABU0EVJ5</accession>
<reference evidence="3 4" key="1">
    <citation type="submission" date="2023-07" db="EMBL/GenBank/DDBJ databases">
        <title>Sequencing the genomes of 1000 actinobacteria strains.</title>
        <authorList>
            <person name="Klenk H.-P."/>
        </authorList>
    </citation>
    <scope>NUCLEOTIDE SEQUENCE [LARGE SCALE GENOMIC DNA]</scope>
    <source>
        <strain evidence="3 4">DSM 45805</strain>
    </source>
</reference>
<gene>
    <name evidence="3" type="ORF">FB470_003296</name>
</gene>
<feature type="signal peptide" evidence="2">
    <location>
        <begin position="1"/>
        <end position="17"/>
    </location>
</feature>
<evidence type="ECO:0000256" key="1">
    <source>
        <dbReference type="ARBA" id="ARBA00008007"/>
    </source>
</evidence>
<comment type="caution">
    <text evidence="3">The sequence shown here is derived from an EMBL/GenBank/DDBJ whole genome shotgun (WGS) entry which is preliminary data.</text>
</comment>
<name>A0ABU0EVJ5_9PSEU</name>
<dbReference type="EMBL" id="JAUSUT010000001">
    <property type="protein sequence ID" value="MDQ0379302.1"/>
    <property type="molecule type" value="Genomic_DNA"/>
</dbReference>
<dbReference type="SUPFAM" id="SSF53271">
    <property type="entry name" value="PRTase-like"/>
    <property type="match status" value="1"/>
</dbReference>
<comment type="similarity">
    <text evidence="1">Belongs to the ComF/GntX family.</text>
</comment>
<dbReference type="InterPro" id="IPR029057">
    <property type="entry name" value="PRTase-like"/>
</dbReference>
<organism evidence="3 4">
    <name type="scientific">Amycolatopsis thermophila</name>
    <dbReference type="NCBI Taxonomy" id="206084"/>
    <lineage>
        <taxon>Bacteria</taxon>
        <taxon>Bacillati</taxon>
        <taxon>Actinomycetota</taxon>
        <taxon>Actinomycetes</taxon>
        <taxon>Pseudonocardiales</taxon>
        <taxon>Pseudonocardiaceae</taxon>
        <taxon>Amycolatopsis</taxon>
    </lineage>
</organism>
<dbReference type="PANTHER" id="PTHR47505">
    <property type="entry name" value="DNA UTILIZATION PROTEIN YHGH"/>
    <property type="match status" value="1"/>
</dbReference>
<sequence length="220" mass="22808">MNLVTLALELLLPALCAGCGAPGSACCPACRAELTRPQPATRGSLPVPAYALAPYGGTPRRLVLAYKERGRRDLADPLGHALADALPHLPEARAAPDGTWWLVPAPSRRAASRQRGGPHLLALARRCALHLTRAGHSAAVAPALRLSSRARDAVGLDRDQRAANLAGRLRIDPRGHPPPGAPLVLLDDVITTGATISACTRALTTAGWEVSAALVLTAAG</sequence>
<dbReference type="Proteomes" id="UP001229651">
    <property type="component" value="Unassembled WGS sequence"/>
</dbReference>
<dbReference type="PANTHER" id="PTHR47505:SF1">
    <property type="entry name" value="DNA UTILIZATION PROTEIN YHGH"/>
    <property type="match status" value="1"/>
</dbReference>
<dbReference type="InterPro" id="IPR000836">
    <property type="entry name" value="PRTase_dom"/>
</dbReference>
<dbReference type="RefSeq" id="WP_306992558.1">
    <property type="nucleotide sequence ID" value="NZ_JAUSUT010000001.1"/>
</dbReference>
<dbReference type="CDD" id="cd06223">
    <property type="entry name" value="PRTases_typeI"/>
    <property type="match status" value="1"/>
</dbReference>
<dbReference type="Gene3D" id="3.40.50.2020">
    <property type="match status" value="1"/>
</dbReference>
<feature type="chain" id="PRO_5046077827" evidence="2">
    <location>
        <begin position="18"/>
        <end position="220"/>
    </location>
</feature>
<evidence type="ECO:0000313" key="4">
    <source>
        <dbReference type="Proteomes" id="UP001229651"/>
    </source>
</evidence>
<keyword evidence="4" id="KW-1185">Reference proteome</keyword>
<proteinExistence type="inferred from homology"/>
<evidence type="ECO:0000256" key="2">
    <source>
        <dbReference type="SAM" id="SignalP"/>
    </source>
</evidence>
<protein>
    <submittedName>
        <fullName evidence="3">Amidophosphoribosyltransferase</fullName>
    </submittedName>
</protein>
<dbReference type="InterPro" id="IPR051910">
    <property type="entry name" value="ComF/GntX_DNA_util-trans"/>
</dbReference>
<keyword evidence="2" id="KW-0732">Signal</keyword>